<keyword evidence="4" id="KW-1185">Reference proteome</keyword>
<sequence>MSTTNKSKFPVITTGSKPATRSGTPTNGDLLQAITGMQASQSSQFRELQVSLASVTKQLADLKNDNLVLRNEVSSLAARIAIFEGDHIVPVNDDFSSKIIREISERNSCDLSVIAYDVPESSSSSPSQRIIDDTTELSNALSSINTTLPVDIKVVRLDGHLSKKPRPLKLIFKSKDEAANLLLKFRQSIRNGCNISNSLRLVWDKTFMERQLLRSAHAEFERRKQSGESNLVVKYVNGVPSVTKMQPKNDVAGRR</sequence>
<proteinExistence type="predicted"/>
<keyword evidence="3" id="KW-0695">RNA-directed DNA polymerase</keyword>
<keyword evidence="1" id="KW-0175">Coiled coil</keyword>
<evidence type="ECO:0000313" key="3">
    <source>
        <dbReference type="EMBL" id="KAF0751786.1"/>
    </source>
</evidence>
<evidence type="ECO:0000256" key="2">
    <source>
        <dbReference type="SAM" id="MobiDB-lite"/>
    </source>
</evidence>
<dbReference type="GO" id="GO:0003964">
    <property type="term" value="F:RNA-directed DNA polymerase activity"/>
    <property type="evidence" value="ECO:0007669"/>
    <property type="project" value="UniProtKB-KW"/>
</dbReference>
<keyword evidence="3" id="KW-0548">Nucleotidyltransferase</keyword>
<evidence type="ECO:0000313" key="4">
    <source>
        <dbReference type="Proteomes" id="UP000478052"/>
    </source>
</evidence>
<feature type="region of interest" description="Disordered" evidence="2">
    <location>
        <begin position="1"/>
        <end position="25"/>
    </location>
</feature>
<evidence type="ECO:0000256" key="1">
    <source>
        <dbReference type="SAM" id="Coils"/>
    </source>
</evidence>
<name>A0A6G0Y9J9_APHCR</name>
<dbReference type="AlphaFoldDB" id="A0A6G0Y9J9"/>
<feature type="coiled-coil region" evidence="1">
    <location>
        <begin position="45"/>
        <end position="79"/>
    </location>
</feature>
<dbReference type="OrthoDB" id="6618292at2759"/>
<accession>A0A6G0Y9J9</accession>
<comment type="caution">
    <text evidence="3">The sequence shown here is derived from an EMBL/GenBank/DDBJ whole genome shotgun (WGS) entry which is preliminary data.</text>
</comment>
<dbReference type="Proteomes" id="UP000478052">
    <property type="component" value="Unassembled WGS sequence"/>
</dbReference>
<dbReference type="EMBL" id="VUJU01005254">
    <property type="protein sequence ID" value="KAF0751786.1"/>
    <property type="molecule type" value="Genomic_DNA"/>
</dbReference>
<protein>
    <submittedName>
        <fullName evidence="3">Reverse transcriptase domain-containing protein</fullName>
    </submittedName>
</protein>
<reference evidence="3 4" key="1">
    <citation type="submission" date="2019-08" db="EMBL/GenBank/DDBJ databases">
        <title>Whole genome of Aphis craccivora.</title>
        <authorList>
            <person name="Voronova N.V."/>
            <person name="Shulinski R.S."/>
            <person name="Bandarenka Y.V."/>
            <person name="Zhorov D.G."/>
            <person name="Warner D."/>
        </authorList>
    </citation>
    <scope>NUCLEOTIDE SEQUENCE [LARGE SCALE GENOMIC DNA]</scope>
    <source>
        <strain evidence="3">180601</strain>
        <tissue evidence="3">Whole Body</tissue>
    </source>
</reference>
<gene>
    <name evidence="3" type="ORF">FWK35_00017419</name>
</gene>
<organism evidence="3 4">
    <name type="scientific">Aphis craccivora</name>
    <name type="common">Cowpea aphid</name>
    <dbReference type="NCBI Taxonomy" id="307492"/>
    <lineage>
        <taxon>Eukaryota</taxon>
        <taxon>Metazoa</taxon>
        <taxon>Ecdysozoa</taxon>
        <taxon>Arthropoda</taxon>
        <taxon>Hexapoda</taxon>
        <taxon>Insecta</taxon>
        <taxon>Pterygota</taxon>
        <taxon>Neoptera</taxon>
        <taxon>Paraneoptera</taxon>
        <taxon>Hemiptera</taxon>
        <taxon>Sternorrhyncha</taxon>
        <taxon>Aphidomorpha</taxon>
        <taxon>Aphidoidea</taxon>
        <taxon>Aphididae</taxon>
        <taxon>Aphidini</taxon>
        <taxon>Aphis</taxon>
        <taxon>Aphis</taxon>
    </lineage>
</organism>
<keyword evidence="3" id="KW-0808">Transferase</keyword>